<organism evidence="1">
    <name type="scientific">Rhizophora mucronata</name>
    <name type="common">Asiatic mangrove</name>
    <dbReference type="NCBI Taxonomy" id="61149"/>
    <lineage>
        <taxon>Eukaryota</taxon>
        <taxon>Viridiplantae</taxon>
        <taxon>Streptophyta</taxon>
        <taxon>Embryophyta</taxon>
        <taxon>Tracheophyta</taxon>
        <taxon>Spermatophyta</taxon>
        <taxon>Magnoliopsida</taxon>
        <taxon>eudicotyledons</taxon>
        <taxon>Gunneridae</taxon>
        <taxon>Pentapetalae</taxon>
        <taxon>rosids</taxon>
        <taxon>fabids</taxon>
        <taxon>Malpighiales</taxon>
        <taxon>Rhizophoraceae</taxon>
        <taxon>Rhizophora</taxon>
    </lineage>
</organism>
<dbReference type="EMBL" id="GGEC01008480">
    <property type="protein sequence ID" value="MBW88963.1"/>
    <property type="molecule type" value="Transcribed_RNA"/>
</dbReference>
<sequence>MSLLGTNRDFSHVPMNL</sequence>
<protein>
    <submittedName>
        <fullName evidence="1">Uncharacterized protein</fullName>
    </submittedName>
</protein>
<reference evidence="1" key="1">
    <citation type="submission" date="2018-02" db="EMBL/GenBank/DDBJ databases">
        <title>Rhizophora mucronata_Transcriptome.</title>
        <authorList>
            <person name="Meera S.P."/>
            <person name="Sreeshan A."/>
            <person name="Augustine A."/>
        </authorList>
    </citation>
    <scope>NUCLEOTIDE SEQUENCE</scope>
    <source>
        <tissue evidence="1">Leaf</tissue>
    </source>
</reference>
<accession>A0A2P2J656</accession>
<dbReference type="AlphaFoldDB" id="A0A2P2J656"/>
<name>A0A2P2J656_RHIMU</name>
<proteinExistence type="predicted"/>
<evidence type="ECO:0000313" key="1">
    <source>
        <dbReference type="EMBL" id="MBW88963.1"/>
    </source>
</evidence>